<dbReference type="InterPro" id="IPR011184">
    <property type="entry name" value="DNA_mismatch_repair_Msh2"/>
</dbReference>
<feature type="domain" description="DNA mismatch repair proteins mutS family" evidence="13">
    <location>
        <begin position="754"/>
        <end position="770"/>
    </location>
</feature>
<evidence type="ECO:0000256" key="3">
    <source>
        <dbReference type="ARBA" id="ARBA00019549"/>
    </source>
</evidence>
<dbReference type="Gene3D" id="3.30.420.110">
    <property type="entry name" value="MutS, connector domain"/>
    <property type="match status" value="1"/>
</dbReference>
<dbReference type="SMART" id="SM00533">
    <property type="entry name" value="MUTSd"/>
    <property type="match status" value="1"/>
</dbReference>
<dbReference type="Pfam" id="PF00488">
    <property type="entry name" value="MutS_V"/>
    <property type="match status" value="1"/>
</dbReference>
<reference evidence="14" key="1">
    <citation type="submission" date="2022-07" db="EMBL/GenBank/DDBJ databases">
        <title>Phylogenomic reconstructions and comparative analyses of Kickxellomycotina fungi.</title>
        <authorList>
            <person name="Reynolds N.K."/>
            <person name="Stajich J.E."/>
            <person name="Barry K."/>
            <person name="Grigoriev I.V."/>
            <person name="Crous P."/>
            <person name="Smith M.E."/>
        </authorList>
    </citation>
    <scope>NUCLEOTIDE SEQUENCE</scope>
    <source>
        <strain evidence="14">RSA 861</strain>
    </source>
</reference>
<keyword evidence="8 12" id="KW-0234">DNA repair</keyword>
<dbReference type="InterPro" id="IPR032642">
    <property type="entry name" value="Msh2_ATP-bd"/>
</dbReference>
<dbReference type="GO" id="GO:0032301">
    <property type="term" value="C:MutSalpha complex"/>
    <property type="evidence" value="ECO:0007669"/>
    <property type="project" value="TreeGrafter"/>
</dbReference>
<dbReference type="SUPFAM" id="SSF52540">
    <property type="entry name" value="P-loop containing nucleoside triphosphate hydrolases"/>
    <property type="match status" value="1"/>
</dbReference>
<evidence type="ECO:0000256" key="1">
    <source>
        <dbReference type="ARBA" id="ARBA00004123"/>
    </source>
</evidence>
<dbReference type="InterPro" id="IPR007696">
    <property type="entry name" value="DNA_mismatch_repair_MutS_core"/>
</dbReference>
<dbReference type="GO" id="GO:0006298">
    <property type="term" value="P:mismatch repair"/>
    <property type="evidence" value="ECO:0007669"/>
    <property type="project" value="InterPro"/>
</dbReference>
<dbReference type="GO" id="GO:0006312">
    <property type="term" value="P:mitotic recombination"/>
    <property type="evidence" value="ECO:0007669"/>
    <property type="project" value="TreeGrafter"/>
</dbReference>
<proteinExistence type="inferred from homology"/>
<dbReference type="Pfam" id="PF01624">
    <property type="entry name" value="MutS_I"/>
    <property type="match status" value="1"/>
</dbReference>
<keyword evidence="7 12" id="KW-0238">DNA-binding</keyword>
<dbReference type="GO" id="GO:0030983">
    <property type="term" value="F:mismatched DNA binding"/>
    <property type="evidence" value="ECO:0007669"/>
    <property type="project" value="InterPro"/>
</dbReference>
<dbReference type="PANTHER" id="PTHR11361">
    <property type="entry name" value="DNA MISMATCH REPAIR PROTEIN MUTS FAMILY MEMBER"/>
    <property type="match status" value="1"/>
</dbReference>
<dbReference type="PANTHER" id="PTHR11361:SF35">
    <property type="entry name" value="DNA MISMATCH REPAIR PROTEIN MSH2"/>
    <property type="match status" value="1"/>
</dbReference>
<dbReference type="FunFam" id="1.10.1420.10:FF:000003">
    <property type="entry name" value="DNA mismatch repair protein"/>
    <property type="match status" value="1"/>
</dbReference>
<protein>
    <recommendedName>
        <fullName evidence="11">DNA mismatch repair protein MSH2</fullName>
    </recommendedName>
    <alternativeName>
        <fullName evidence="3">DNA mismatch repair protein Msh2</fullName>
    </alternativeName>
    <alternativeName>
        <fullName evidence="10">MutS protein homolog 2</fullName>
    </alternativeName>
</protein>
<dbReference type="AlphaFoldDB" id="A0A9W8A6V8"/>
<evidence type="ECO:0000256" key="2">
    <source>
        <dbReference type="ARBA" id="ARBA00006271"/>
    </source>
</evidence>
<evidence type="ECO:0000256" key="6">
    <source>
        <dbReference type="ARBA" id="ARBA00022840"/>
    </source>
</evidence>
<dbReference type="GO" id="GO:0005524">
    <property type="term" value="F:ATP binding"/>
    <property type="evidence" value="ECO:0007669"/>
    <property type="project" value="UniProtKB-KW"/>
</dbReference>
<evidence type="ECO:0000256" key="4">
    <source>
        <dbReference type="ARBA" id="ARBA00022741"/>
    </source>
</evidence>
<dbReference type="OrthoDB" id="295033at2759"/>
<dbReference type="PIRSF" id="PIRSF005813">
    <property type="entry name" value="MSH2"/>
    <property type="match status" value="1"/>
</dbReference>
<dbReference type="InterPro" id="IPR036187">
    <property type="entry name" value="DNA_mismatch_repair_MutS_sf"/>
</dbReference>
<evidence type="ECO:0000313" key="15">
    <source>
        <dbReference type="Proteomes" id="UP001150569"/>
    </source>
</evidence>
<keyword evidence="4 12" id="KW-0547">Nucleotide-binding</keyword>
<dbReference type="Pfam" id="PF05190">
    <property type="entry name" value="MutS_IV"/>
    <property type="match status" value="1"/>
</dbReference>
<dbReference type="GO" id="GO:0051053">
    <property type="term" value="P:negative regulation of DNA metabolic process"/>
    <property type="evidence" value="ECO:0007669"/>
    <property type="project" value="UniProtKB-ARBA"/>
</dbReference>
<evidence type="ECO:0000256" key="11">
    <source>
        <dbReference type="ARBA" id="ARBA00073545"/>
    </source>
</evidence>
<dbReference type="InterPro" id="IPR027417">
    <property type="entry name" value="P-loop_NTPase"/>
</dbReference>
<evidence type="ECO:0000256" key="7">
    <source>
        <dbReference type="ARBA" id="ARBA00023125"/>
    </source>
</evidence>
<keyword evidence="9" id="KW-0539">Nucleus</keyword>
<keyword evidence="6" id="KW-0067">ATP-binding</keyword>
<organism evidence="14 15">
    <name type="scientific">Tieghemiomyces parasiticus</name>
    <dbReference type="NCBI Taxonomy" id="78921"/>
    <lineage>
        <taxon>Eukaryota</taxon>
        <taxon>Fungi</taxon>
        <taxon>Fungi incertae sedis</taxon>
        <taxon>Zoopagomycota</taxon>
        <taxon>Kickxellomycotina</taxon>
        <taxon>Dimargaritomycetes</taxon>
        <taxon>Dimargaritales</taxon>
        <taxon>Dimargaritaceae</taxon>
        <taxon>Tieghemiomyces</taxon>
    </lineage>
</organism>
<dbReference type="FunFam" id="3.30.420.110:FF:000002">
    <property type="entry name" value="DNA mismatch repair protein"/>
    <property type="match status" value="1"/>
</dbReference>
<evidence type="ECO:0000256" key="8">
    <source>
        <dbReference type="ARBA" id="ARBA00023204"/>
    </source>
</evidence>
<comment type="subcellular location">
    <subcellularLocation>
        <location evidence="1">Nucleus</location>
    </subcellularLocation>
</comment>
<accession>A0A9W8A6V8</accession>
<dbReference type="FunFam" id="3.40.1170.10:FF:000003">
    <property type="entry name" value="DNA mismatch repair protein"/>
    <property type="match status" value="1"/>
</dbReference>
<evidence type="ECO:0000313" key="14">
    <source>
        <dbReference type="EMBL" id="KAJ1924025.1"/>
    </source>
</evidence>
<dbReference type="EMBL" id="JANBPT010000297">
    <property type="protein sequence ID" value="KAJ1924025.1"/>
    <property type="molecule type" value="Genomic_DNA"/>
</dbReference>
<dbReference type="CDD" id="cd03285">
    <property type="entry name" value="ABC_MSH2_euk"/>
    <property type="match status" value="1"/>
</dbReference>
<dbReference type="Gene3D" id="3.40.1170.10">
    <property type="entry name" value="DNA repair protein MutS, domain I"/>
    <property type="match status" value="1"/>
</dbReference>
<dbReference type="InterPro" id="IPR007695">
    <property type="entry name" value="DNA_mismatch_repair_MutS-lik_N"/>
</dbReference>
<evidence type="ECO:0000256" key="5">
    <source>
        <dbReference type="ARBA" id="ARBA00022763"/>
    </source>
</evidence>
<dbReference type="NCBIfam" id="NF003810">
    <property type="entry name" value="PRK05399.1"/>
    <property type="match status" value="1"/>
</dbReference>
<evidence type="ECO:0000259" key="13">
    <source>
        <dbReference type="PROSITE" id="PS00486"/>
    </source>
</evidence>
<dbReference type="InterPro" id="IPR036678">
    <property type="entry name" value="MutS_con_dom_sf"/>
</dbReference>
<dbReference type="Proteomes" id="UP001150569">
    <property type="component" value="Unassembled WGS sequence"/>
</dbReference>
<dbReference type="Gene3D" id="3.40.50.300">
    <property type="entry name" value="P-loop containing nucleotide triphosphate hydrolases"/>
    <property type="match status" value="1"/>
</dbReference>
<dbReference type="InterPro" id="IPR007861">
    <property type="entry name" value="DNA_mismatch_repair_MutS_clamp"/>
</dbReference>
<keyword evidence="15" id="KW-1185">Reference proteome</keyword>
<dbReference type="InterPro" id="IPR000432">
    <property type="entry name" value="DNA_mismatch_repair_MutS_C"/>
</dbReference>
<dbReference type="Gene3D" id="1.10.1420.10">
    <property type="match status" value="2"/>
</dbReference>
<dbReference type="Pfam" id="PF05192">
    <property type="entry name" value="MutS_III"/>
    <property type="match status" value="1"/>
</dbReference>
<dbReference type="Pfam" id="PF05188">
    <property type="entry name" value="MutS_II"/>
    <property type="match status" value="1"/>
</dbReference>
<dbReference type="InterPro" id="IPR045076">
    <property type="entry name" value="MutS"/>
</dbReference>
<evidence type="ECO:0000256" key="9">
    <source>
        <dbReference type="ARBA" id="ARBA00023242"/>
    </source>
</evidence>
<dbReference type="GO" id="GO:0140664">
    <property type="term" value="F:ATP-dependent DNA damage sensor activity"/>
    <property type="evidence" value="ECO:0007669"/>
    <property type="project" value="InterPro"/>
</dbReference>
<dbReference type="FunFam" id="3.40.50.300:FF:000925">
    <property type="entry name" value="DNA mismatch repair protein MSH2"/>
    <property type="match status" value="1"/>
</dbReference>
<comment type="function">
    <text evidence="12">Component of the post-replicative DNA mismatch repair system (MMR).</text>
</comment>
<dbReference type="InterPro" id="IPR007860">
    <property type="entry name" value="DNA_mmatch_repair_MutS_con_dom"/>
</dbReference>
<gene>
    <name evidence="14" type="primary">msh2_2</name>
    <name evidence="14" type="ORF">IWQ60_005488</name>
</gene>
<dbReference type="InterPro" id="IPR016151">
    <property type="entry name" value="DNA_mismatch_repair_MutS_N"/>
</dbReference>
<comment type="similarity">
    <text evidence="2 12">Belongs to the DNA mismatch repair MutS family.</text>
</comment>
<name>A0A9W8A6V8_9FUNG</name>
<keyword evidence="5 12" id="KW-0227">DNA damage</keyword>
<evidence type="ECO:0000256" key="12">
    <source>
        <dbReference type="RuleBase" id="RU003756"/>
    </source>
</evidence>
<dbReference type="PROSITE" id="PS00486">
    <property type="entry name" value="DNA_MISMATCH_REPAIR_2"/>
    <property type="match status" value="1"/>
</dbReference>
<dbReference type="SMART" id="SM00534">
    <property type="entry name" value="MUTSac"/>
    <property type="match status" value="1"/>
</dbReference>
<dbReference type="SUPFAM" id="SSF48334">
    <property type="entry name" value="DNA repair protein MutS, domain III"/>
    <property type="match status" value="1"/>
</dbReference>
<comment type="caution">
    <text evidence="14">The sequence shown here is derived from an EMBL/GenBank/DDBJ whole genome shotgun (WGS) entry which is preliminary data.</text>
</comment>
<evidence type="ECO:0000256" key="10">
    <source>
        <dbReference type="ARBA" id="ARBA00029795"/>
    </source>
</evidence>
<sequence>MVADSKDRPALELDNKTEQGFCSFYLALPAKTGNTVRLFERSGGDFYSVHGDDAHYVARNVYKTTTVLKYLGGDASTGLPSCTMSRLVAETFLRDALLTQQLRVEIWVSDSATTAGRKTGLLGGGGGGSSDWKLGRQASPGNLQELEDVLFAHSGMDVAPVVAALQLSTLRDQKVIGVAFADTTQRTLGVTEFVDNDLFSNLESLVIQLGIKECILPVADAHRDYDMQKIRGLLDRCNAVVTEVRRGDFQTKDAEQDLNRLLEEETSVAARPEFEMKQAMGATMCLIKYLALLSDENNFGRYCLIRHDLSQFMKLDASALRALNLMPTTQLGGNQTMSLFGLLDKCKTSQGSRLLRQWLKQPLMNLDEIGERHSLVQQFVEDAELLQSLHNEYLRSVPDLNRLAKKFQRGKAHLQDIVRVYQVVVQLPALITALDGAEVFPELIRAHYITPLETCATELAKLQELVETMIDLAKVDHHQYLIKAEFDPTLAALEAQMTTALQAMAAEQARVGRDLDMELDKRLKLEKSSLFGYCFRLTRIDAACIRNRGATYPELAVQKNGVYFTTPTLRALATEHTDAAEEYGRVQSVLVKEVMAIVASYCPAFERLNTIVAHLDVILSLAHTAVQAPTPYVRPTMRATGGLTLVAARHPCLEIQDDVTFIPNDVRLERGTREFQVITGPNMAGKSTYIRQVGVIVLMAQIGSFVPCDEAEVCLFDSVLARVGAGDNQMKGISTFMAEMLETSSIIKTATDRSLIIIDELGRGTSTHDGFGLAWAISEYILKHLRCFCLFATHFHELTALTEEFPQVGNLHVMAHVGEVDGRREITLLYKVQEGVCDQSFGIHVAELANFPESVVRLAKRKAEELEDFSTEEKAKAAAMGDGVQEGANRPAKRFTPEQEAQGQTLIKQFLTEFSRTPGLDGLASSEVRQALVALKAKYESEFRADTYVQDVLATL</sequence>